<organism evidence="2 3">
    <name type="scientific">Vibrio ichthyoenteri ATCC 700023</name>
    <dbReference type="NCBI Taxonomy" id="870968"/>
    <lineage>
        <taxon>Bacteria</taxon>
        <taxon>Pseudomonadati</taxon>
        <taxon>Pseudomonadota</taxon>
        <taxon>Gammaproteobacteria</taxon>
        <taxon>Vibrionales</taxon>
        <taxon>Vibrionaceae</taxon>
        <taxon>Vibrio</taxon>
    </lineage>
</organism>
<name>F9S263_9VIBR</name>
<feature type="signal peptide" evidence="1">
    <location>
        <begin position="1"/>
        <end position="23"/>
    </location>
</feature>
<dbReference type="Proteomes" id="UP000004605">
    <property type="component" value="Unassembled WGS sequence"/>
</dbReference>
<gene>
    <name evidence="2" type="ORF">VII00023_07554</name>
</gene>
<accession>F9S263</accession>
<evidence type="ECO:0000256" key="1">
    <source>
        <dbReference type="SAM" id="SignalP"/>
    </source>
</evidence>
<evidence type="ECO:0000313" key="2">
    <source>
        <dbReference type="EMBL" id="EGU40102.1"/>
    </source>
</evidence>
<keyword evidence="3" id="KW-1185">Reference proteome</keyword>
<dbReference type="EMBL" id="AFWF01000137">
    <property type="protein sequence ID" value="EGU40102.1"/>
    <property type="molecule type" value="Genomic_DNA"/>
</dbReference>
<dbReference type="OrthoDB" id="5911861at2"/>
<evidence type="ECO:0000313" key="3">
    <source>
        <dbReference type="Proteomes" id="UP000004605"/>
    </source>
</evidence>
<reference evidence="2 3" key="1">
    <citation type="journal article" date="2012" name="Int. J. Syst. Evol. Microbiol.">
        <title>Vibrio caribbeanicus sp. nov., isolated from the marine sponge Scleritoderma cyanea.</title>
        <authorList>
            <person name="Hoffmann M."/>
            <person name="Monday S.R."/>
            <person name="Allard M.W."/>
            <person name="Strain E.A."/>
            <person name="Whittaker P."/>
            <person name="Naum M."/>
            <person name="McCarthy P.J."/>
            <person name="Lopez J.V."/>
            <person name="Fischer M."/>
            <person name="Brown E.W."/>
        </authorList>
    </citation>
    <scope>NUCLEOTIDE SEQUENCE [LARGE SCALE GENOMIC DNA]</scope>
    <source>
        <strain evidence="2 3">ATCC 700023</strain>
    </source>
</reference>
<protein>
    <submittedName>
        <fullName evidence="2">Uncharacterized protein</fullName>
    </submittedName>
</protein>
<sequence>MNIAIVRVFTLSFIFMLPCFSQATGHNGVTPDAIYNISLKYNPATKTFYDFIGEPSLLSYELGSDGVVLFRHVRDNLIGMSYDRREIYHRQDSNLRAKTVSLSNGKDTITVETAINRSEFPNNQASDWGGDAGSSSCANIAGSYKSKPWYIQDRDTFGPGCRSTISSAYLRAAGILGPEDVGYIERAFKFNLERLSSYPNGVYTGTLPPKTIDYIRYSQSAVQRQTYNITLEIINTVTELKLPSGVVGFNVSKSEQGYYGVAFSEFEVMGSFNREQKFNLSVVSHNSQNGKLSLYNSDADKYLDYDVYIFDVYSSSNKLINVNGGWVDLQAPFKDSLPGVIEFRFDSNGFDHAGDYRDVIVFTVSLDLNG</sequence>
<comment type="caution">
    <text evidence="2">The sequence shown here is derived from an EMBL/GenBank/DDBJ whole genome shotgun (WGS) entry which is preliminary data.</text>
</comment>
<dbReference type="RefSeq" id="WP_006712175.1">
    <property type="nucleotide sequence ID" value="NZ_AFWF01000137.1"/>
</dbReference>
<feature type="chain" id="PRO_5003387279" evidence="1">
    <location>
        <begin position="24"/>
        <end position="370"/>
    </location>
</feature>
<dbReference type="AlphaFoldDB" id="F9S263"/>
<keyword evidence="1" id="KW-0732">Signal</keyword>
<proteinExistence type="predicted"/>